<proteinExistence type="predicted"/>
<reference evidence="3 4" key="1">
    <citation type="journal article" date="2019" name="Anaerobe">
        <title>Brachyspira catarrhinii sp. nov., an anaerobic intestinal spirochaete isolated from vervet monkeys may have been misidentified as Brachyspira aalborgi in previous studies.</title>
        <authorList>
            <person name="Phillips N.D."/>
            <person name="La T."/>
            <person name="Hampson D.J."/>
        </authorList>
    </citation>
    <scope>NUCLEOTIDE SEQUENCE [LARGE SCALE GENOMIC DNA]</scope>
    <source>
        <strain evidence="3 4">Z12</strain>
    </source>
</reference>
<keyword evidence="1" id="KW-1133">Transmembrane helix</keyword>
<comment type="caution">
    <text evidence="3">The sequence shown here is derived from an EMBL/GenBank/DDBJ whole genome shotgun (WGS) entry which is preliminary data.</text>
</comment>
<keyword evidence="1" id="KW-0472">Membrane</keyword>
<evidence type="ECO:0000259" key="2">
    <source>
        <dbReference type="Pfam" id="PF14238"/>
    </source>
</evidence>
<keyword evidence="4" id="KW-1185">Reference proteome</keyword>
<evidence type="ECO:0000313" key="4">
    <source>
        <dbReference type="Proteomes" id="UP000310168"/>
    </source>
</evidence>
<dbReference type="Proteomes" id="UP000310168">
    <property type="component" value="Unassembled WGS sequence"/>
</dbReference>
<protein>
    <submittedName>
        <fullName evidence="3">DUF4340 domain-containing protein</fullName>
    </submittedName>
</protein>
<dbReference type="EMBL" id="SJDU01000099">
    <property type="protein sequence ID" value="TKZ35455.1"/>
    <property type="molecule type" value="Genomic_DNA"/>
</dbReference>
<name>A0ABY2TRK9_9SPIR</name>
<keyword evidence="1" id="KW-0812">Transmembrane</keyword>
<feature type="transmembrane region" description="Helical" evidence="1">
    <location>
        <begin position="9"/>
        <end position="29"/>
    </location>
</feature>
<evidence type="ECO:0000256" key="1">
    <source>
        <dbReference type="SAM" id="Phobius"/>
    </source>
</evidence>
<feature type="domain" description="DUF4340" evidence="2">
    <location>
        <begin position="69"/>
        <end position="241"/>
    </location>
</feature>
<organism evidence="3 4">
    <name type="scientific">Brachyspira catarrhinii</name>
    <dbReference type="NCBI Taxonomy" id="2528966"/>
    <lineage>
        <taxon>Bacteria</taxon>
        <taxon>Pseudomonadati</taxon>
        <taxon>Spirochaetota</taxon>
        <taxon>Spirochaetia</taxon>
        <taxon>Brachyspirales</taxon>
        <taxon>Brachyspiraceae</taxon>
        <taxon>Brachyspira</taxon>
    </lineage>
</organism>
<accession>A0ABY2TRK9</accession>
<dbReference type="InterPro" id="IPR025641">
    <property type="entry name" value="DUF4340"/>
</dbReference>
<sequence>MNKKLSKKYAILSSIIIILAIILILTLFLKNRGYSLPTLKAINSGITEIRINRGTNENSLIIKLEDGKWTVNEKYKADSDVVASMTNALNSIQPVEIISRGDAEAEDREKYRLLDDETINVIALDGSSKEVRNIRFGMKSTLGENVYSQIDKDKNIYLLGNLSSNPKDIFDKSEDDIINKTISSARNDSINKIIISYNNRDYTLEKSEDTTNWIKDNNSISINDLYGQVYTIANLKADGLIKEDLDKNSVLYKIEISADSNVLSYEILNKNNTNNNYEVSLENDNNRYYITDATFTNLKEAIDNIINK</sequence>
<evidence type="ECO:0000313" key="3">
    <source>
        <dbReference type="EMBL" id="TKZ35455.1"/>
    </source>
</evidence>
<gene>
    <name evidence="3" type="ORF">EZH24_05205</name>
</gene>
<dbReference type="Pfam" id="PF14238">
    <property type="entry name" value="DUF4340"/>
    <property type="match status" value="1"/>
</dbReference>